<name>A0A6L7GMV0_9ACTN</name>
<gene>
    <name evidence="5" type="ORF">GIY30_01810</name>
</gene>
<dbReference type="InterPro" id="IPR002641">
    <property type="entry name" value="PNPLA_dom"/>
</dbReference>
<comment type="caution">
    <text evidence="2">Lacks conserved residue(s) required for the propagation of feature annotation.</text>
</comment>
<feature type="transmembrane region" description="Helical" evidence="3">
    <location>
        <begin position="964"/>
        <end position="982"/>
    </location>
</feature>
<feature type="transmembrane region" description="Helical" evidence="3">
    <location>
        <begin position="1215"/>
        <end position="1235"/>
    </location>
</feature>
<evidence type="ECO:0000256" key="3">
    <source>
        <dbReference type="SAM" id="Phobius"/>
    </source>
</evidence>
<dbReference type="InterPro" id="IPR024282">
    <property type="entry name" value="DUF3376"/>
</dbReference>
<evidence type="ECO:0000256" key="2">
    <source>
        <dbReference type="PROSITE-ProRule" id="PRU01161"/>
    </source>
</evidence>
<feature type="domain" description="PNPLA" evidence="4">
    <location>
        <begin position="22"/>
        <end position="285"/>
    </location>
</feature>
<keyword evidence="3" id="KW-1133">Transmembrane helix</keyword>
<dbReference type="GO" id="GO:0006629">
    <property type="term" value="P:lipid metabolic process"/>
    <property type="evidence" value="ECO:0007669"/>
    <property type="project" value="UniProtKB-KW"/>
</dbReference>
<evidence type="ECO:0000313" key="6">
    <source>
        <dbReference type="Proteomes" id="UP000475545"/>
    </source>
</evidence>
<feature type="transmembrane region" description="Helical" evidence="3">
    <location>
        <begin position="1054"/>
        <end position="1073"/>
    </location>
</feature>
<accession>A0A6L7GMV0</accession>
<dbReference type="EMBL" id="WMBR01000001">
    <property type="protein sequence ID" value="MXP20105.1"/>
    <property type="molecule type" value="Genomic_DNA"/>
</dbReference>
<dbReference type="Pfam" id="PF01734">
    <property type="entry name" value="Patatin"/>
    <property type="match status" value="1"/>
</dbReference>
<feature type="short sequence motif" description="GXSXG" evidence="2">
    <location>
        <begin position="102"/>
        <end position="106"/>
    </location>
</feature>
<protein>
    <submittedName>
        <fullName evidence="5">DUF3376 domain-containing protein</fullName>
    </submittedName>
</protein>
<organism evidence="5 6">
    <name type="scientific">Gordonia mangrovi</name>
    <dbReference type="NCBI Taxonomy" id="2665643"/>
    <lineage>
        <taxon>Bacteria</taxon>
        <taxon>Bacillati</taxon>
        <taxon>Actinomycetota</taxon>
        <taxon>Actinomycetes</taxon>
        <taxon>Mycobacteriales</taxon>
        <taxon>Gordoniaceae</taxon>
        <taxon>Gordonia</taxon>
    </lineage>
</organism>
<evidence type="ECO:0000256" key="1">
    <source>
        <dbReference type="ARBA" id="ARBA00023098"/>
    </source>
</evidence>
<proteinExistence type="predicted"/>
<evidence type="ECO:0000313" key="5">
    <source>
        <dbReference type="EMBL" id="MXP20105.1"/>
    </source>
</evidence>
<keyword evidence="1" id="KW-0443">Lipid metabolism</keyword>
<dbReference type="RefSeq" id="WP_160900277.1">
    <property type="nucleotide sequence ID" value="NZ_CP102850.1"/>
</dbReference>
<keyword evidence="3" id="KW-0472">Membrane</keyword>
<feature type="transmembrane region" description="Helical" evidence="3">
    <location>
        <begin position="1185"/>
        <end position="1208"/>
    </location>
</feature>
<dbReference type="Pfam" id="PF11856">
    <property type="entry name" value="DUF3376"/>
    <property type="match status" value="1"/>
</dbReference>
<dbReference type="Gene3D" id="3.40.1090.10">
    <property type="entry name" value="Cytosolic phospholipase A2 catalytic domain"/>
    <property type="match status" value="1"/>
</dbReference>
<sequence>MTTSRADTDAADGRRPTLRIALAMRGGVSMAVWIGGAVAEFDVLRRALLDTDADPVCPDDRCPADARAACPRRIARNRRAEVYRRMVREAGYDHVEFDILAGASAGGLNAILFALAQSYGVATDDIVLRMWKDRGGLWDLLRRPGVARVSSILRGDDQFLTIAADTLAEIAEAATHADRTEQTAVERLTVELAATVLPDPQEPGLSNQAGFTFMRRPGGLRTRFSTIPGISDETLADSAVQRARSLGRMALAARATSSFPGAFEPASVHSVTGASADGVRRTNAGDERGVGRIRLTIRTITGWFRLEPIDWQRWVERNRVWNMAPVFPYARSARSAGGCERLGRDCDRFDVVDGGVFDNIPIGRALRAIQRATATEESHRHLLYLDPQPPAATYPTMLPDDVRFDPTTDGGVPTDRQSMLRRLRDADTGVDWVQVIRASMALRTRTETADDEIVAVQEYNERCASIAHRLTSLAGVLDADRPADIASWLPGYLEARIGRDIPAVADLLRNPREHFCVPPFGGVDLPDKRPDPTVVAAEITALYVGFGDDTGSDAARETFISGDVDGLADTAVLLVAWVQALGHAASADLVRSKDVLYRCLAMLLYVRHETMYRELLFSGGDDTGGDDGDRTVPIRDRLRAALNGQSDWRIAAELVAAIAPVSSDEAVADADFYRLLVEMGARRADGESPLLPTIRTVLDNELRCIRAATHALPDRAGLGIYGALADVADPSAFHLVRLCLPAGIPTTAMGVNFAAITGDNPATEVGGLDLTPLREAAVQKQTQQWVRKKIDPAQINPTIITDAVEHTNQLARADMKLAGTELHRFGGFLSRRWRENDWYWGRLDAATGILGLLTKMGAPEPPDADDPRRLILAEGDELCRAGTDATTEPLKQRLATVGGESLADLTPLYRFALVSRILPLAVRGLQPSSRSGGLVTRAVRMAALIMARPVAVIACLFADTLRLLGALAVSCTAAALLGAAMTDTAGQRMFLSVIVAIGVVSFVLGRGVRKRWRVVVHHFDAGRTKRLDDETRKKRFGVWPEVIAASRRRAAIRYWANIVVGVVFVAGAGWLIVWPQWWLEVGSELMVLVVVACGLLMWWLYRRSLTARPLPRPSGGRVAALVATGVLYVIAATAATLLAWYPCTDTPELDRCVRPLDVIDALPKWGWVTSFLDWGVAQVGHSGQLLTATTVTVVVSATVLALISVWGWTPWYFMVGEAVVIAALALVGLLIVAAFDGLDNPVTDLLPVAIWLIGMGVMHQLTKPIHAGLLAASGRDIFRERWRLVSQMRGRWADAEAPER</sequence>
<dbReference type="Proteomes" id="UP000475545">
    <property type="component" value="Unassembled WGS sequence"/>
</dbReference>
<dbReference type="InterPro" id="IPR016035">
    <property type="entry name" value="Acyl_Trfase/lysoPLipase"/>
</dbReference>
<keyword evidence="6" id="KW-1185">Reference proteome</keyword>
<feature type="transmembrane region" description="Helical" evidence="3">
    <location>
        <begin position="938"/>
        <end position="957"/>
    </location>
</feature>
<feature type="transmembrane region" description="Helical" evidence="3">
    <location>
        <begin position="1085"/>
        <end position="1101"/>
    </location>
</feature>
<dbReference type="SUPFAM" id="SSF52151">
    <property type="entry name" value="FabD/lysophospholipase-like"/>
    <property type="match status" value="1"/>
</dbReference>
<reference evidence="5 6" key="1">
    <citation type="submission" date="2019-11" db="EMBL/GenBank/DDBJ databases">
        <title>Gordonia sp. nov., a novel actinobacterium isolated from mangrove soil in Hainan.</title>
        <authorList>
            <person name="Huang X."/>
            <person name="Xie Y."/>
            <person name="Chu X."/>
            <person name="Xiao K."/>
        </authorList>
    </citation>
    <scope>NUCLEOTIDE SEQUENCE [LARGE SCALE GENOMIC DNA]</scope>
    <source>
        <strain evidence="5 6">HNM0687</strain>
    </source>
</reference>
<feature type="transmembrane region" description="Helical" evidence="3">
    <location>
        <begin position="1121"/>
        <end position="1141"/>
    </location>
</feature>
<feature type="transmembrane region" description="Helical" evidence="3">
    <location>
        <begin position="988"/>
        <end position="1005"/>
    </location>
</feature>
<comment type="caution">
    <text evidence="5">The sequence shown here is derived from an EMBL/GenBank/DDBJ whole genome shotgun (WGS) entry which is preliminary data.</text>
</comment>
<evidence type="ECO:0000259" key="4">
    <source>
        <dbReference type="PROSITE" id="PS51635"/>
    </source>
</evidence>
<keyword evidence="3" id="KW-0812">Transmembrane</keyword>
<dbReference type="PROSITE" id="PS51635">
    <property type="entry name" value="PNPLA"/>
    <property type="match status" value="1"/>
</dbReference>